<evidence type="ECO:0000313" key="10">
    <source>
        <dbReference type="Proteomes" id="UP000002772"/>
    </source>
</evidence>
<dbReference type="RefSeq" id="WP_007574642.1">
    <property type="nucleotide sequence ID" value="NZ_BPTS01000002.1"/>
</dbReference>
<dbReference type="GO" id="GO:0015679">
    <property type="term" value="P:plasma membrane copper ion transport"/>
    <property type="evidence" value="ECO:0007669"/>
    <property type="project" value="TreeGrafter"/>
</dbReference>
<dbReference type="Gene3D" id="2.40.30.170">
    <property type="match status" value="1"/>
</dbReference>
<name>F8N6D9_9BACT</name>
<keyword evidence="3" id="KW-0472">Membrane</keyword>
<comment type="similarity">
    <text evidence="1">Belongs to the membrane fusion protein (MFP) (TC 8.A.1) family.</text>
</comment>
<feature type="domain" description="CzcB-like C-terminal circularly permuted SH3-like" evidence="8">
    <location>
        <begin position="341"/>
        <end position="404"/>
    </location>
</feature>
<dbReference type="GO" id="GO:0030288">
    <property type="term" value="C:outer membrane-bounded periplasmic space"/>
    <property type="evidence" value="ECO:0007669"/>
    <property type="project" value="TreeGrafter"/>
</dbReference>
<accession>F8N6D9</accession>
<proteinExistence type="inferred from homology"/>
<evidence type="ECO:0000256" key="1">
    <source>
        <dbReference type="ARBA" id="ARBA00009477"/>
    </source>
</evidence>
<dbReference type="InterPro" id="IPR058791">
    <property type="entry name" value="3HB_CusB"/>
</dbReference>
<evidence type="ECO:0000259" key="4">
    <source>
        <dbReference type="Pfam" id="PF19335"/>
    </source>
</evidence>
<dbReference type="Pfam" id="PF25954">
    <property type="entry name" value="Beta-barrel_RND_2"/>
    <property type="match status" value="1"/>
</dbReference>
<dbReference type="PANTHER" id="PTHR30097:SF4">
    <property type="entry name" value="SLR6042 PROTEIN"/>
    <property type="match status" value="1"/>
</dbReference>
<dbReference type="InterPro" id="IPR045800">
    <property type="entry name" value="HMBD"/>
</dbReference>
<feature type="domain" description="Heavy metal binding" evidence="4">
    <location>
        <begin position="48"/>
        <end position="73"/>
    </location>
</feature>
<dbReference type="AlphaFoldDB" id="F8N6D9"/>
<feature type="domain" description="CusB-like three alpha-helical bundle" evidence="5">
    <location>
        <begin position="168"/>
        <end position="218"/>
    </location>
</feature>
<dbReference type="Gene3D" id="2.40.50.100">
    <property type="match status" value="1"/>
</dbReference>
<reference evidence="10" key="1">
    <citation type="journal article" date="2011" name="Stand. Genomic Sci.">
        <title>Non-contiguous finished genome sequence of the opportunistic oral pathogen Prevotella multisaccharivorax type strain (PPPA20).</title>
        <authorList>
            <person name="Pati A."/>
            <person name="Gronow S."/>
            <person name="Lu M."/>
            <person name="Lapidus A."/>
            <person name="Nolan M."/>
            <person name="Lucas S."/>
            <person name="Hammon N."/>
            <person name="Deshpande S."/>
            <person name="Cheng J.F."/>
            <person name="Tapia R."/>
            <person name="Han C."/>
            <person name="Goodwin L."/>
            <person name="Pitluck S."/>
            <person name="Liolios K."/>
            <person name="Pagani I."/>
            <person name="Mavromatis K."/>
            <person name="Mikhailova N."/>
            <person name="Huntemann M."/>
            <person name="Chen A."/>
            <person name="Palaniappan K."/>
            <person name="Land M."/>
            <person name="Hauser L."/>
            <person name="Detter J.C."/>
            <person name="Brambilla E.M."/>
            <person name="Rohde M."/>
            <person name="Goker M."/>
            <person name="Woyke T."/>
            <person name="Bristow J."/>
            <person name="Eisen J.A."/>
            <person name="Markowitz V."/>
            <person name="Hugenholtz P."/>
            <person name="Kyrpides N.C."/>
            <person name="Klenk H.P."/>
            <person name="Ivanova N."/>
        </authorList>
    </citation>
    <scope>NUCLEOTIDE SEQUENCE [LARGE SCALE GENOMIC DNA]</scope>
    <source>
        <strain evidence="10">DSM 17128</strain>
    </source>
</reference>
<keyword evidence="10" id="KW-1185">Reference proteome</keyword>
<dbReference type="Pfam" id="PF25975">
    <property type="entry name" value="CzcB_C"/>
    <property type="match status" value="1"/>
</dbReference>
<dbReference type="OrthoDB" id="9806939at2"/>
<dbReference type="Gene3D" id="2.40.420.20">
    <property type="match status" value="1"/>
</dbReference>
<evidence type="ECO:0000259" key="8">
    <source>
        <dbReference type="Pfam" id="PF25975"/>
    </source>
</evidence>
<organism evidence="9 10">
    <name type="scientific">Hallella multisaccharivorax DSM 17128</name>
    <dbReference type="NCBI Taxonomy" id="688246"/>
    <lineage>
        <taxon>Bacteria</taxon>
        <taxon>Pseudomonadati</taxon>
        <taxon>Bacteroidota</taxon>
        <taxon>Bacteroidia</taxon>
        <taxon>Bacteroidales</taxon>
        <taxon>Prevotellaceae</taxon>
        <taxon>Hallella</taxon>
    </lineage>
</organism>
<sequence>MKDIKSIIRHHQLWLVALAVAIGVGIGYVAFHGGNHSHTEASEEKTIWTCSMDPQVRQDHPGKCPICGMDLIPLNKDSHAKSADMNMNPDAITLSDEAMALANVQTETVGTGTTAKELRLFGKIEPDERLEQVQSAYVDGRVERIFINAIGDRVSRGQTLAVIYSPALYAAEQELVQALAFPMADQRKALVEAAVEKLELLQIDRAQINRVIRTKKASPYITLKANTSGTVVDKQVEQGDYVKQGQPLLKIANLNTVWAVFQAYEGDLPFVKVGSTVRFTTESMPGRSFTGKVSFIDPIIDDKSRTAGVRVVMANPNGIFKPQMIISGYAAARMKGYENDIVVPKSAVLWTGKRSVVYVKDEGMSQPTFSLREVTLGPSLPDAYVITGGLTEGETIVTNGTFAVDASAQLAGKKSMMNR</sequence>
<dbReference type="GO" id="GO:0016020">
    <property type="term" value="C:membrane"/>
    <property type="evidence" value="ECO:0007669"/>
    <property type="project" value="InterPro"/>
</dbReference>
<dbReference type="InterPro" id="IPR051909">
    <property type="entry name" value="MFP_Cation_Efflux"/>
</dbReference>
<dbReference type="FunFam" id="2.40.30.170:FF:000010">
    <property type="entry name" value="Efflux RND transporter periplasmic adaptor subunit"/>
    <property type="match status" value="1"/>
</dbReference>
<gene>
    <name evidence="9" type="ORF">Premu_1840</name>
</gene>
<dbReference type="InterPro" id="IPR006143">
    <property type="entry name" value="RND_pump_MFP"/>
</dbReference>
<dbReference type="InterPro" id="IPR058790">
    <property type="entry name" value="BSH_CusB"/>
</dbReference>
<evidence type="ECO:0000256" key="2">
    <source>
        <dbReference type="ARBA" id="ARBA00022448"/>
    </source>
</evidence>
<evidence type="ECO:0000259" key="6">
    <source>
        <dbReference type="Pfam" id="PF25919"/>
    </source>
</evidence>
<dbReference type="NCBIfam" id="TIGR01730">
    <property type="entry name" value="RND_mfp"/>
    <property type="match status" value="1"/>
</dbReference>
<dbReference type="EMBL" id="GL945017">
    <property type="protein sequence ID" value="EGN57244.1"/>
    <property type="molecule type" value="Genomic_DNA"/>
</dbReference>
<dbReference type="GO" id="GO:0060003">
    <property type="term" value="P:copper ion export"/>
    <property type="evidence" value="ECO:0007669"/>
    <property type="project" value="TreeGrafter"/>
</dbReference>
<dbReference type="STRING" id="688246.Premu_1840"/>
<dbReference type="Pfam" id="PF25919">
    <property type="entry name" value="BSH_CusB"/>
    <property type="match status" value="1"/>
</dbReference>
<evidence type="ECO:0000256" key="3">
    <source>
        <dbReference type="SAM" id="Phobius"/>
    </source>
</evidence>
<feature type="domain" description="CusB-like beta-barrel" evidence="7">
    <location>
        <begin position="256"/>
        <end position="326"/>
    </location>
</feature>
<dbReference type="InterPro" id="IPR058649">
    <property type="entry name" value="CzcB_C"/>
</dbReference>
<keyword evidence="3" id="KW-0812">Transmembrane</keyword>
<feature type="transmembrane region" description="Helical" evidence="3">
    <location>
        <begin position="12"/>
        <end position="31"/>
    </location>
</feature>
<dbReference type="GO" id="GO:0046914">
    <property type="term" value="F:transition metal ion binding"/>
    <property type="evidence" value="ECO:0007669"/>
    <property type="project" value="TreeGrafter"/>
</dbReference>
<keyword evidence="3" id="KW-1133">Transmembrane helix</keyword>
<dbReference type="HOGENOM" id="CLU_018816_13_1_10"/>
<evidence type="ECO:0000313" key="9">
    <source>
        <dbReference type="EMBL" id="EGN57244.1"/>
    </source>
</evidence>
<evidence type="ECO:0000259" key="5">
    <source>
        <dbReference type="Pfam" id="PF25869"/>
    </source>
</evidence>
<protein>
    <submittedName>
        <fullName evidence="9">Efflux transporter, RND family, MFP subunit</fullName>
    </submittedName>
</protein>
<dbReference type="eggNOG" id="COG0845">
    <property type="taxonomic scope" value="Bacteria"/>
</dbReference>
<dbReference type="InterPro" id="IPR058792">
    <property type="entry name" value="Beta-barrel_RND_2"/>
</dbReference>
<dbReference type="Proteomes" id="UP000002772">
    <property type="component" value="Unassembled WGS sequence"/>
</dbReference>
<dbReference type="Pfam" id="PF25869">
    <property type="entry name" value="3HB_CusB"/>
    <property type="match status" value="1"/>
</dbReference>
<dbReference type="GO" id="GO:0022857">
    <property type="term" value="F:transmembrane transporter activity"/>
    <property type="evidence" value="ECO:0007669"/>
    <property type="project" value="InterPro"/>
</dbReference>
<feature type="domain" description="CusB-like barrel-sandwich hybrid" evidence="6">
    <location>
        <begin position="135"/>
        <end position="252"/>
    </location>
</feature>
<dbReference type="PANTHER" id="PTHR30097">
    <property type="entry name" value="CATION EFFLUX SYSTEM PROTEIN CUSB"/>
    <property type="match status" value="1"/>
</dbReference>
<dbReference type="Pfam" id="PF19335">
    <property type="entry name" value="HMBD"/>
    <property type="match status" value="1"/>
</dbReference>
<keyword evidence="2" id="KW-0813">Transport</keyword>
<dbReference type="SUPFAM" id="SSF111369">
    <property type="entry name" value="HlyD-like secretion proteins"/>
    <property type="match status" value="1"/>
</dbReference>
<evidence type="ECO:0000259" key="7">
    <source>
        <dbReference type="Pfam" id="PF25954"/>
    </source>
</evidence>